<name>A0A381P366_9ZZZZ</name>
<dbReference type="InterPro" id="IPR050078">
    <property type="entry name" value="Ribosomal_L11_MeTrfase_PrmA"/>
</dbReference>
<evidence type="ECO:0008006" key="4">
    <source>
        <dbReference type="Google" id="ProtNLM"/>
    </source>
</evidence>
<evidence type="ECO:0000256" key="2">
    <source>
        <dbReference type="ARBA" id="ARBA00022679"/>
    </source>
</evidence>
<gene>
    <name evidence="3" type="ORF">METZ01_LOCUS13848</name>
</gene>
<dbReference type="InterPro" id="IPR029063">
    <property type="entry name" value="SAM-dependent_MTases_sf"/>
</dbReference>
<dbReference type="PANTHER" id="PTHR43648:SF1">
    <property type="entry name" value="ELECTRON TRANSFER FLAVOPROTEIN BETA SUBUNIT LYSINE METHYLTRANSFERASE"/>
    <property type="match status" value="1"/>
</dbReference>
<keyword evidence="1" id="KW-0489">Methyltransferase</keyword>
<dbReference type="PANTHER" id="PTHR43648">
    <property type="entry name" value="ELECTRON TRANSFER FLAVOPROTEIN BETA SUBUNIT LYSINE METHYLTRANSFERASE"/>
    <property type="match status" value="1"/>
</dbReference>
<dbReference type="GO" id="GO:0032259">
    <property type="term" value="P:methylation"/>
    <property type="evidence" value="ECO:0007669"/>
    <property type="project" value="UniProtKB-KW"/>
</dbReference>
<dbReference type="GO" id="GO:0008276">
    <property type="term" value="F:protein methyltransferase activity"/>
    <property type="evidence" value="ECO:0007669"/>
    <property type="project" value="TreeGrafter"/>
</dbReference>
<evidence type="ECO:0000256" key="1">
    <source>
        <dbReference type="ARBA" id="ARBA00022603"/>
    </source>
</evidence>
<dbReference type="CDD" id="cd02440">
    <property type="entry name" value="AdoMet_MTases"/>
    <property type="match status" value="1"/>
</dbReference>
<dbReference type="AlphaFoldDB" id="A0A381P366"/>
<evidence type="ECO:0000313" key="3">
    <source>
        <dbReference type="EMBL" id="SUZ60994.1"/>
    </source>
</evidence>
<dbReference type="EMBL" id="UINC01000777">
    <property type="protein sequence ID" value="SUZ60994.1"/>
    <property type="molecule type" value="Genomic_DNA"/>
</dbReference>
<keyword evidence="2" id="KW-0808">Transferase</keyword>
<dbReference type="SUPFAM" id="SSF53335">
    <property type="entry name" value="S-adenosyl-L-methionine-dependent methyltransferases"/>
    <property type="match status" value="1"/>
</dbReference>
<accession>A0A381P366</accession>
<protein>
    <recommendedName>
        <fullName evidence="4">Methyltransferase domain-containing protein</fullName>
    </recommendedName>
</protein>
<reference evidence="3" key="1">
    <citation type="submission" date="2018-05" db="EMBL/GenBank/DDBJ databases">
        <authorList>
            <person name="Lanie J.A."/>
            <person name="Ng W.-L."/>
            <person name="Kazmierczak K.M."/>
            <person name="Andrzejewski T.M."/>
            <person name="Davidsen T.M."/>
            <person name="Wayne K.J."/>
            <person name="Tettelin H."/>
            <person name="Glass J.I."/>
            <person name="Rusch D."/>
            <person name="Podicherti R."/>
            <person name="Tsui H.-C.T."/>
            <person name="Winkler M.E."/>
        </authorList>
    </citation>
    <scope>NUCLEOTIDE SEQUENCE</scope>
</reference>
<proteinExistence type="predicted"/>
<dbReference type="Gene3D" id="3.40.50.150">
    <property type="entry name" value="Vaccinia Virus protein VP39"/>
    <property type="match status" value="1"/>
</dbReference>
<dbReference type="Pfam" id="PF06325">
    <property type="entry name" value="PrmA"/>
    <property type="match status" value="1"/>
</dbReference>
<sequence length="248" mass="26977">MFGAVGEWQLLRSDRWVARYEVRDEALATKLTAKLRNAGHPAVVGPPDEARAVAWEKRNRPTPVGGRAEVCFPWIGSTAEIVIEIDPGVGFGTGDHPSTRLLLEELSSNITGNESVLDVGCGSGVLTIASVYFGADRAIGIDINTAGLQAAETNARRNRVSDRTEFFATPLNEICGNYDVVVANIHENILREMANDLVARLAPNGWIGLSGVSPGQLSRLRGAFPQIIFEEPRTMEDWSALIGRRQIE</sequence>
<organism evidence="3">
    <name type="scientific">marine metagenome</name>
    <dbReference type="NCBI Taxonomy" id="408172"/>
    <lineage>
        <taxon>unclassified sequences</taxon>
        <taxon>metagenomes</taxon>
        <taxon>ecological metagenomes</taxon>
    </lineage>
</organism>